<evidence type="ECO:0000313" key="3">
    <source>
        <dbReference type="Proteomes" id="UP000297280"/>
    </source>
</evidence>
<feature type="compositionally biased region" description="Acidic residues" evidence="1">
    <location>
        <begin position="466"/>
        <end position="485"/>
    </location>
</feature>
<name>A0A4Z1L0V1_9HELO</name>
<gene>
    <name evidence="2" type="ORF">BPOR_0065g00120</name>
</gene>
<feature type="compositionally biased region" description="Basic and acidic residues" evidence="1">
    <location>
        <begin position="382"/>
        <end position="404"/>
    </location>
</feature>
<feature type="compositionally biased region" description="Basic and acidic residues" evidence="1">
    <location>
        <begin position="336"/>
        <end position="365"/>
    </location>
</feature>
<feature type="region of interest" description="Disordered" evidence="1">
    <location>
        <begin position="1"/>
        <end position="89"/>
    </location>
</feature>
<feature type="compositionally biased region" description="Basic and acidic residues" evidence="1">
    <location>
        <begin position="17"/>
        <end position="34"/>
    </location>
</feature>
<feature type="region of interest" description="Disordered" evidence="1">
    <location>
        <begin position="276"/>
        <end position="427"/>
    </location>
</feature>
<organism evidence="2 3">
    <name type="scientific">Botrytis porri</name>
    <dbReference type="NCBI Taxonomy" id="87229"/>
    <lineage>
        <taxon>Eukaryota</taxon>
        <taxon>Fungi</taxon>
        <taxon>Dikarya</taxon>
        <taxon>Ascomycota</taxon>
        <taxon>Pezizomycotina</taxon>
        <taxon>Leotiomycetes</taxon>
        <taxon>Helotiales</taxon>
        <taxon>Sclerotiniaceae</taxon>
        <taxon>Botrytis</taxon>
    </lineage>
</organism>
<feature type="compositionally biased region" description="Polar residues" evidence="1">
    <location>
        <begin position="368"/>
        <end position="381"/>
    </location>
</feature>
<feature type="compositionally biased region" description="Basic and acidic residues" evidence="1">
    <location>
        <begin position="455"/>
        <end position="465"/>
    </location>
</feature>
<feature type="compositionally biased region" description="Polar residues" evidence="1">
    <location>
        <begin position="1"/>
        <end position="16"/>
    </location>
</feature>
<feature type="compositionally biased region" description="Low complexity" evidence="1">
    <location>
        <begin position="46"/>
        <end position="62"/>
    </location>
</feature>
<feature type="region of interest" description="Disordered" evidence="1">
    <location>
        <begin position="444"/>
        <end position="487"/>
    </location>
</feature>
<sequence length="511" mass="54800">MAITRATGSVTTSSSAKTEEKEDTHSESDQRVLEAIRQYSTTTRPSTIVGTAVSSATTSNASLRTTPSANPGATKAEEKEISSKSDPRLLEASSTLIARKSEEQDQYAGPGDGYMQMQVIGSARNATHVGPEVGNFASEDPLSSSSSSTIMVETTSSASASISHNDLPSKSRTMMATVLPDSISTLSIRNCENESDEPSQAGRVTTGSVSLAQFPSNGFSSSAQGGRVAPASLGMMLAVFDRPASSENFNTSNRARPLIMDRIMAFADVHSRENLREAVSTLQEPKEGHSDTDEEENKEPSSGSSCESHEESSEEGETSSSDYDCPGSETGCRRQRTPEDRQDEKDSGSGGGRDHNPGNGNRDEDTQSPDQSGIVTLSTQETNDKSRGTLTKLEADNNIEKLHADCWGLNSLGGKGQKKRQRRGNTTSVFFGGGFRSLGLGVAAHASNGKRRKIGEKSRKEKGVEIDDADDADNEDSDSDKDDEGSACNVTFYGFKEVLMNWDRLECTRRY</sequence>
<dbReference type="Proteomes" id="UP000297280">
    <property type="component" value="Unassembled WGS sequence"/>
</dbReference>
<protein>
    <submittedName>
        <fullName evidence="2">Uncharacterized protein</fullName>
    </submittedName>
</protein>
<evidence type="ECO:0000256" key="1">
    <source>
        <dbReference type="SAM" id="MobiDB-lite"/>
    </source>
</evidence>
<reference evidence="2 3" key="1">
    <citation type="submission" date="2017-12" db="EMBL/GenBank/DDBJ databases">
        <title>Comparative genomics of Botrytis spp.</title>
        <authorList>
            <person name="Valero-Jimenez C.A."/>
            <person name="Tapia P."/>
            <person name="Veloso J."/>
            <person name="Silva-Moreno E."/>
            <person name="Staats M."/>
            <person name="Valdes J.H."/>
            <person name="Van Kan J.A.L."/>
        </authorList>
    </citation>
    <scope>NUCLEOTIDE SEQUENCE [LARGE SCALE GENOMIC DNA]</scope>
    <source>
        <strain evidence="2 3">MUCL3349</strain>
    </source>
</reference>
<comment type="caution">
    <text evidence="2">The sequence shown here is derived from an EMBL/GenBank/DDBJ whole genome shotgun (WGS) entry which is preliminary data.</text>
</comment>
<keyword evidence="3" id="KW-1185">Reference proteome</keyword>
<proteinExistence type="predicted"/>
<dbReference type="OrthoDB" id="3560481at2759"/>
<dbReference type="AlphaFoldDB" id="A0A4Z1L0V1"/>
<accession>A0A4Z1L0V1</accession>
<dbReference type="EMBL" id="PQXO01000065">
    <property type="protein sequence ID" value="TGO90424.1"/>
    <property type="molecule type" value="Genomic_DNA"/>
</dbReference>
<evidence type="ECO:0000313" key="2">
    <source>
        <dbReference type="EMBL" id="TGO90424.1"/>
    </source>
</evidence>
<feature type="compositionally biased region" description="Basic and acidic residues" evidence="1">
    <location>
        <begin position="75"/>
        <end position="89"/>
    </location>
</feature>